<dbReference type="AlphaFoldDB" id="A0A9Q0HBG4"/>
<evidence type="ECO:0000313" key="2">
    <source>
        <dbReference type="EMBL" id="KAJ4961630.1"/>
    </source>
</evidence>
<protein>
    <recommendedName>
        <fullName evidence="1">DUF7950 domain-containing protein</fullName>
    </recommendedName>
</protein>
<dbReference type="InterPro" id="IPR057710">
    <property type="entry name" value="DUF7950"/>
</dbReference>
<gene>
    <name evidence="2" type="ORF">NE237_021540</name>
</gene>
<dbReference type="PANTHER" id="PTHR33595:SF7">
    <property type="entry name" value="OS12G0242500 PROTEIN"/>
    <property type="match status" value="1"/>
</dbReference>
<comment type="caution">
    <text evidence="2">The sequence shown here is derived from an EMBL/GenBank/DDBJ whole genome shotgun (WGS) entry which is preliminary data.</text>
</comment>
<organism evidence="2 3">
    <name type="scientific">Protea cynaroides</name>
    <dbReference type="NCBI Taxonomy" id="273540"/>
    <lineage>
        <taxon>Eukaryota</taxon>
        <taxon>Viridiplantae</taxon>
        <taxon>Streptophyta</taxon>
        <taxon>Embryophyta</taxon>
        <taxon>Tracheophyta</taxon>
        <taxon>Spermatophyta</taxon>
        <taxon>Magnoliopsida</taxon>
        <taxon>Proteales</taxon>
        <taxon>Proteaceae</taxon>
        <taxon>Protea</taxon>
    </lineage>
</organism>
<keyword evidence="3" id="KW-1185">Reference proteome</keyword>
<dbReference type="EMBL" id="JAMYWD010000009">
    <property type="protein sequence ID" value="KAJ4961630.1"/>
    <property type="molecule type" value="Genomic_DNA"/>
</dbReference>
<evidence type="ECO:0000313" key="3">
    <source>
        <dbReference type="Proteomes" id="UP001141806"/>
    </source>
</evidence>
<feature type="domain" description="DUF7950" evidence="1">
    <location>
        <begin position="10"/>
        <end position="78"/>
    </location>
</feature>
<dbReference type="Proteomes" id="UP001141806">
    <property type="component" value="Unassembled WGS sequence"/>
</dbReference>
<evidence type="ECO:0000259" key="1">
    <source>
        <dbReference type="Pfam" id="PF25821"/>
    </source>
</evidence>
<accession>A0A9Q0HBG4</accession>
<dbReference type="OrthoDB" id="1898295at2759"/>
<proteinExistence type="predicted"/>
<reference evidence="2" key="1">
    <citation type="journal article" date="2023" name="Plant J.">
        <title>The genome of the king protea, Protea cynaroides.</title>
        <authorList>
            <person name="Chang J."/>
            <person name="Duong T.A."/>
            <person name="Schoeman C."/>
            <person name="Ma X."/>
            <person name="Roodt D."/>
            <person name="Barker N."/>
            <person name="Li Z."/>
            <person name="Van de Peer Y."/>
            <person name="Mizrachi E."/>
        </authorList>
    </citation>
    <scope>NUCLEOTIDE SEQUENCE</scope>
    <source>
        <tissue evidence="2">Young leaves</tissue>
    </source>
</reference>
<dbReference type="PANTHER" id="PTHR33595">
    <property type="entry name" value="VON WILLEBRAND FACTOR A DOMAIN PROTEIN"/>
    <property type="match status" value="1"/>
</dbReference>
<name>A0A9Q0HBG4_9MAGN</name>
<dbReference type="Pfam" id="PF25821">
    <property type="entry name" value="DUF7950"/>
    <property type="match status" value="1"/>
</dbReference>
<sequence length="120" mass="13599">MVLMSRLVRPFVMVERVTEAHVDGEGLGNTDEERDTYPGFISDGLNMVEWTNKAYRMMIGEGEMVAGQEMVWLVTKERPGSLKVVTEVDWSSLCNVRRLFLFVLSFLLQIPLPSSCPSAR</sequence>